<evidence type="ECO:0000313" key="2">
    <source>
        <dbReference type="Proteomes" id="UP001434883"/>
    </source>
</evidence>
<comment type="caution">
    <text evidence="1">The sequence shown here is derived from an EMBL/GenBank/DDBJ whole genome shotgun (WGS) entry which is preliminary data.</text>
</comment>
<reference evidence="1 2" key="1">
    <citation type="submission" date="2021-06" db="EMBL/GenBank/DDBJ databases">
        <authorList>
            <person name="Palmer J.M."/>
        </authorList>
    </citation>
    <scope>NUCLEOTIDE SEQUENCE [LARGE SCALE GENOMIC DNA]</scope>
    <source>
        <strain evidence="1 2">XC_2019</strain>
        <tissue evidence="1">Muscle</tissue>
    </source>
</reference>
<protein>
    <submittedName>
        <fullName evidence="1">Uncharacterized protein</fullName>
    </submittedName>
</protein>
<name>A0ABV0Q4S7_9TELE</name>
<proteinExistence type="predicted"/>
<keyword evidence="2" id="KW-1185">Reference proteome</keyword>
<gene>
    <name evidence="1" type="ORF">XENOCAPTIV_010561</name>
</gene>
<sequence>MGKRKMFSAIFANKNLKFPPLLIPLNKFQVAIRGHLPAKQSPPLWLGVNLEHCPNSPLKMKVYGTAVNTIHEAAKRPRVVLEEQRSAAQVGASATIATISCALQKYGHYRIVVRSRALLK</sequence>
<organism evidence="1 2">
    <name type="scientific">Xenoophorus captivus</name>
    <dbReference type="NCBI Taxonomy" id="1517983"/>
    <lineage>
        <taxon>Eukaryota</taxon>
        <taxon>Metazoa</taxon>
        <taxon>Chordata</taxon>
        <taxon>Craniata</taxon>
        <taxon>Vertebrata</taxon>
        <taxon>Euteleostomi</taxon>
        <taxon>Actinopterygii</taxon>
        <taxon>Neopterygii</taxon>
        <taxon>Teleostei</taxon>
        <taxon>Neoteleostei</taxon>
        <taxon>Acanthomorphata</taxon>
        <taxon>Ovalentaria</taxon>
        <taxon>Atherinomorphae</taxon>
        <taxon>Cyprinodontiformes</taxon>
        <taxon>Goodeidae</taxon>
        <taxon>Xenoophorus</taxon>
    </lineage>
</organism>
<accession>A0ABV0Q4S7</accession>
<dbReference type="EMBL" id="JAHRIN010000228">
    <property type="protein sequence ID" value="MEQ2190796.1"/>
    <property type="molecule type" value="Genomic_DNA"/>
</dbReference>
<evidence type="ECO:0000313" key="1">
    <source>
        <dbReference type="EMBL" id="MEQ2190796.1"/>
    </source>
</evidence>
<dbReference type="Proteomes" id="UP001434883">
    <property type="component" value="Unassembled WGS sequence"/>
</dbReference>